<reference evidence="1" key="1">
    <citation type="journal article" date="2012" name="PLoS ONE">
        <title>Gene sets for utilization of primary and secondary nutrition supplies in the distal gut of endangered iberian lynx.</title>
        <authorList>
            <person name="Alcaide M."/>
            <person name="Messina E."/>
            <person name="Richter M."/>
            <person name="Bargiela R."/>
            <person name="Peplies J."/>
            <person name="Huws S.A."/>
            <person name="Newbold C.J."/>
            <person name="Golyshin P.N."/>
            <person name="Simon M.A."/>
            <person name="Lopez G."/>
            <person name="Yakimov M.M."/>
            <person name="Ferrer M."/>
        </authorList>
    </citation>
    <scope>NUCLEOTIDE SEQUENCE</scope>
</reference>
<accession>J9FS09</accession>
<sequence>MPLICYLRSGNMDSVNYYLRRGEELSSQFPTTSVEGLGFLEEKHVVLTAMGRFRESLNVQKYLQSLQSKSPTFMPHDKLWLRMARNYKGLGMADSMSVCYEHAVSVADSLRGADADRQLSEFYARFKTSEKELALAKVESDKARSDMWLTIAIGV</sequence>
<organism evidence="1">
    <name type="scientific">gut metagenome</name>
    <dbReference type="NCBI Taxonomy" id="749906"/>
    <lineage>
        <taxon>unclassified sequences</taxon>
        <taxon>metagenomes</taxon>
        <taxon>organismal metagenomes</taxon>
    </lineage>
</organism>
<dbReference type="AlphaFoldDB" id="J9FS09"/>
<dbReference type="EMBL" id="AMCI01004616">
    <property type="protein sequence ID" value="EJW97736.1"/>
    <property type="molecule type" value="Genomic_DNA"/>
</dbReference>
<proteinExistence type="predicted"/>
<name>J9FS09_9ZZZZ</name>
<evidence type="ECO:0000313" key="1">
    <source>
        <dbReference type="EMBL" id="EJW97736.1"/>
    </source>
</evidence>
<comment type="caution">
    <text evidence="1">The sequence shown here is derived from an EMBL/GenBank/DDBJ whole genome shotgun (WGS) entry which is preliminary data.</text>
</comment>
<feature type="non-terminal residue" evidence="1">
    <location>
        <position position="155"/>
    </location>
</feature>
<protein>
    <submittedName>
        <fullName evidence="1">Uncharacterized protein</fullName>
    </submittedName>
</protein>
<gene>
    <name evidence="1" type="ORF">EVA_14157</name>
</gene>